<reference evidence="2" key="1">
    <citation type="submission" date="2023-01" db="EMBL/GenBank/DDBJ databases">
        <title>Key to firefly adult light organ development and bioluminescence: homeobox transcription factors regulate luciferase expression and transportation to peroxisome.</title>
        <authorList>
            <person name="Fu X."/>
        </authorList>
    </citation>
    <scope>NUCLEOTIDE SEQUENCE [LARGE SCALE GENOMIC DNA]</scope>
</reference>
<dbReference type="AlphaFoldDB" id="A0AAN7Q520"/>
<proteinExistence type="predicted"/>
<organism evidence="1 2">
    <name type="scientific">Aquatica leii</name>
    <dbReference type="NCBI Taxonomy" id="1421715"/>
    <lineage>
        <taxon>Eukaryota</taxon>
        <taxon>Metazoa</taxon>
        <taxon>Ecdysozoa</taxon>
        <taxon>Arthropoda</taxon>
        <taxon>Hexapoda</taxon>
        <taxon>Insecta</taxon>
        <taxon>Pterygota</taxon>
        <taxon>Neoptera</taxon>
        <taxon>Endopterygota</taxon>
        <taxon>Coleoptera</taxon>
        <taxon>Polyphaga</taxon>
        <taxon>Elateriformia</taxon>
        <taxon>Elateroidea</taxon>
        <taxon>Lampyridae</taxon>
        <taxon>Luciolinae</taxon>
        <taxon>Aquatica</taxon>
    </lineage>
</organism>
<accession>A0AAN7Q520</accession>
<protein>
    <submittedName>
        <fullName evidence="1">Uncharacterized protein</fullName>
    </submittedName>
</protein>
<sequence>MDLSLFRPLKIKWDEELIKWQRKNYGYKLPKSIFAAIMSKVWENIEPKPLFDEDSSDDESLEDIEDITSDSITDEIEAMNEENNFLNLMQLGMSKTNVGDWIIAKFNQRKQVKMYVGQLT</sequence>
<name>A0AAN7Q520_9COLE</name>
<evidence type="ECO:0000313" key="1">
    <source>
        <dbReference type="EMBL" id="KAK4883207.1"/>
    </source>
</evidence>
<dbReference type="Proteomes" id="UP001353858">
    <property type="component" value="Unassembled WGS sequence"/>
</dbReference>
<comment type="caution">
    <text evidence="1">The sequence shown here is derived from an EMBL/GenBank/DDBJ whole genome shotgun (WGS) entry which is preliminary data.</text>
</comment>
<keyword evidence="2" id="KW-1185">Reference proteome</keyword>
<evidence type="ECO:0000313" key="2">
    <source>
        <dbReference type="Proteomes" id="UP001353858"/>
    </source>
</evidence>
<dbReference type="EMBL" id="JARPUR010000002">
    <property type="protein sequence ID" value="KAK4883207.1"/>
    <property type="molecule type" value="Genomic_DNA"/>
</dbReference>
<gene>
    <name evidence="1" type="ORF">RN001_006526</name>
</gene>